<feature type="domain" description="GTP cyclohydrolase I" evidence="11">
    <location>
        <begin position="2"/>
        <end position="178"/>
    </location>
</feature>
<evidence type="ECO:0000256" key="2">
    <source>
        <dbReference type="ARBA" id="ARBA00008085"/>
    </source>
</evidence>
<keyword evidence="13" id="KW-1185">Reference proteome</keyword>
<dbReference type="Proteomes" id="UP000053820">
    <property type="component" value="Unassembled WGS sequence"/>
</dbReference>
<dbReference type="InterPro" id="IPR020602">
    <property type="entry name" value="GTP_CycHdrlase_I_dom"/>
</dbReference>
<sequence>MADAVQTLLECIGEDPTRDGLLKTPDRYAKALLWLTRGYAMDLPDVINEAIFEEDHGEIVLVRDIGIESLCEHHMVPFVGKVTIAYIPNGSVIGLSKLARIAEIYGRRLQVQERLTKQIAQAVWDAVRPKGVAVLMEATHMCMTMRGVQKPGAMTATTCMLGCFQTVRERREEFFTLARR</sequence>
<evidence type="ECO:0000256" key="1">
    <source>
        <dbReference type="ARBA" id="ARBA00005080"/>
    </source>
</evidence>
<dbReference type="GO" id="GO:0005737">
    <property type="term" value="C:cytoplasm"/>
    <property type="evidence" value="ECO:0007669"/>
    <property type="project" value="TreeGrafter"/>
</dbReference>
<dbReference type="PROSITE" id="PS00859">
    <property type="entry name" value="GTP_CYCLOHYDROL_1_1"/>
    <property type="match status" value="1"/>
</dbReference>
<dbReference type="GO" id="GO:0005525">
    <property type="term" value="F:GTP binding"/>
    <property type="evidence" value="ECO:0007669"/>
    <property type="project" value="UniProtKB-KW"/>
</dbReference>
<keyword evidence="6" id="KW-0378">Hydrolase</keyword>
<dbReference type="CDD" id="cd00642">
    <property type="entry name" value="GTP_cyclohydro1"/>
    <property type="match status" value="1"/>
</dbReference>
<comment type="pathway">
    <text evidence="1">Cofactor biosynthesis; 7,8-dihydroneopterin triphosphate biosynthesis; 7,8-dihydroneopterin triphosphate from GTP: step 1/1.</text>
</comment>
<evidence type="ECO:0000256" key="10">
    <source>
        <dbReference type="ARBA" id="ARBA00055676"/>
    </source>
</evidence>
<dbReference type="EC" id="3.5.4.16" evidence="3"/>
<dbReference type="GO" id="GO:0046654">
    <property type="term" value="P:tetrahydrofolate biosynthetic process"/>
    <property type="evidence" value="ECO:0007669"/>
    <property type="project" value="InterPro"/>
</dbReference>
<dbReference type="InterPro" id="IPR018234">
    <property type="entry name" value="GTP_CycHdrlase_I_CS"/>
</dbReference>
<name>A0A0C9WE28_9AGAM</name>
<gene>
    <name evidence="12" type="ORF">HYDPIDRAFT_176355</name>
</gene>
<dbReference type="NCBIfam" id="TIGR00063">
    <property type="entry name" value="folE"/>
    <property type="match status" value="1"/>
</dbReference>
<keyword evidence="5" id="KW-0547">Nucleotide-binding</keyword>
<dbReference type="InterPro" id="IPR043133">
    <property type="entry name" value="GTP-CH-I_C/QueF"/>
</dbReference>
<evidence type="ECO:0000313" key="12">
    <source>
        <dbReference type="EMBL" id="KIJ62982.1"/>
    </source>
</evidence>
<dbReference type="GO" id="GO:0046656">
    <property type="term" value="P:folic acid biosynthetic process"/>
    <property type="evidence" value="ECO:0007669"/>
    <property type="project" value="UniProtKB-KW"/>
</dbReference>
<dbReference type="Gene3D" id="3.30.1130.10">
    <property type="match status" value="1"/>
</dbReference>
<dbReference type="HOGENOM" id="CLU_049768_3_1_1"/>
<dbReference type="EMBL" id="KN839853">
    <property type="protein sequence ID" value="KIJ62982.1"/>
    <property type="molecule type" value="Genomic_DNA"/>
</dbReference>
<dbReference type="OrthoDB" id="4966at2759"/>
<dbReference type="InterPro" id="IPR043134">
    <property type="entry name" value="GTP-CH-I_N"/>
</dbReference>
<dbReference type="GO" id="GO:0008270">
    <property type="term" value="F:zinc ion binding"/>
    <property type="evidence" value="ECO:0007669"/>
    <property type="project" value="TreeGrafter"/>
</dbReference>
<evidence type="ECO:0000256" key="5">
    <source>
        <dbReference type="ARBA" id="ARBA00022741"/>
    </source>
</evidence>
<dbReference type="SUPFAM" id="SSF55620">
    <property type="entry name" value="Tetrahydrobiopterin biosynthesis enzymes-like"/>
    <property type="match status" value="1"/>
</dbReference>
<evidence type="ECO:0000256" key="8">
    <source>
        <dbReference type="ARBA" id="ARBA00023134"/>
    </source>
</evidence>
<reference evidence="12 13" key="1">
    <citation type="submission" date="2014-04" db="EMBL/GenBank/DDBJ databases">
        <title>Evolutionary Origins and Diversification of the Mycorrhizal Mutualists.</title>
        <authorList>
            <consortium name="DOE Joint Genome Institute"/>
            <consortium name="Mycorrhizal Genomics Consortium"/>
            <person name="Kohler A."/>
            <person name="Kuo A."/>
            <person name="Nagy L.G."/>
            <person name="Floudas D."/>
            <person name="Copeland A."/>
            <person name="Barry K.W."/>
            <person name="Cichocki N."/>
            <person name="Veneault-Fourrey C."/>
            <person name="LaButti K."/>
            <person name="Lindquist E.A."/>
            <person name="Lipzen A."/>
            <person name="Lundell T."/>
            <person name="Morin E."/>
            <person name="Murat C."/>
            <person name="Riley R."/>
            <person name="Ohm R."/>
            <person name="Sun H."/>
            <person name="Tunlid A."/>
            <person name="Henrissat B."/>
            <person name="Grigoriev I.V."/>
            <person name="Hibbett D.S."/>
            <person name="Martin F."/>
        </authorList>
    </citation>
    <scope>NUCLEOTIDE SEQUENCE [LARGE SCALE GENOMIC DNA]</scope>
    <source>
        <strain evidence="12 13">MD-312</strain>
    </source>
</reference>
<dbReference type="UniPathway" id="UPA00848">
    <property type="reaction ID" value="UER00151"/>
</dbReference>
<comment type="function">
    <text evidence="10">GTP cyclohydrolase 1 is the first enzyme in the biosynthetic pathway leading to folic acid.</text>
</comment>
<comment type="similarity">
    <text evidence="2">Belongs to the GTP cyclohydrolase I family.</text>
</comment>
<proteinExistence type="inferred from homology"/>
<evidence type="ECO:0000256" key="3">
    <source>
        <dbReference type="ARBA" id="ARBA00012715"/>
    </source>
</evidence>
<dbReference type="GO" id="GO:0003934">
    <property type="term" value="F:GTP cyclohydrolase I activity"/>
    <property type="evidence" value="ECO:0007669"/>
    <property type="project" value="UniProtKB-EC"/>
</dbReference>
<organism evidence="12 13">
    <name type="scientific">Hydnomerulius pinastri MD-312</name>
    <dbReference type="NCBI Taxonomy" id="994086"/>
    <lineage>
        <taxon>Eukaryota</taxon>
        <taxon>Fungi</taxon>
        <taxon>Dikarya</taxon>
        <taxon>Basidiomycota</taxon>
        <taxon>Agaricomycotina</taxon>
        <taxon>Agaricomycetes</taxon>
        <taxon>Agaricomycetidae</taxon>
        <taxon>Boletales</taxon>
        <taxon>Boletales incertae sedis</taxon>
        <taxon>Leucogyrophana</taxon>
    </lineage>
</organism>
<evidence type="ECO:0000259" key="11">
    <source>
        <dbReference type="Pfam" id="PF01227"/>
    </source>
</evidence>
<dbReference type="FunFam" id="1.10.286.10:FF:000003">
    <property type="entry name" value="GTP cyclohydrolase 1"/>
    <property type="match status" value="1"/>
</dbReference>
<dbReference type="Gene3D" id="1.10.286.10">
    <property type="match status" value="1"/>
</dbReference>
<dbReference type="HAMAP" id="MF_00223">
    <property type="entry name" value="FolE"/>
    <property type="match status" value="1"/>
</dbReference>
<dbReference type="PANTHER" id="PTHR11109:SF7">
    <property type="entry name" value="GTP CYCLOHYDROLASE 1"/>
    <property type="match status" value="1"/>
</dbReference>
<dbReference type="NCBIfam" id="NF006826">
    <property type="entry name" value="PRK09347.1-3"/>
    <property type="match status" value="1"/>
</dbReference>
<dbReference type="FunFam" id="3.30.1130.10:FF:000012">
    <property type="entry name" value="GTP cyclohydrolase 1"/>
    <property type="match status" value="1"/>
</dbReference>
<dbReference type="PANTHER" id="PTHR11109">
    <property type="entry name" value="GTP CYCLOHYDROLASE I"/>
    <property type="match status" value="1"/>
</dbReference>
<evidence type="ECO:0000256" key="9">
    <source>
        <dbReference type="ARBA" id="ARBA00030854"/>
    </source>
</evidence>
<evidence type="ECO:0000256" key="7">
    <source>
        <dbReference type="ARBA" id="ARBA00022909"/>
    </source>
</evidence>
<dbReference type="GO" id="GO:0006729">
    <property type="term" value="P:tetrahydrobiopterin biosynthetic process"/>
    <property type="evidence" value="ECO:0007669"/>
    <property type="project" value="TreeGrafter"/>
</dbReference>
<keyword evidence="8" id="KW-0342">GTP-binding</keyword>
<dbReference type="NCBIfam" id="NF006825">
    <property type="entry name" value="PRK09347.1-2"/>
    <property type="match status" value="1"/>
</dbReference>
<protein>
    <recommendedName>
        <fullName evidence="4">GTP cyclohydrolase 1</fullName>
        <ecNumber evidence="3">3.5.4.16</ecNumber>
    </recommendedName>
    <alternativeName>
        <fullName evidence="9">GTP cyclohydrolase I</fullName>
    </alternativeName>
</protein>
<dbReference type="AlphaFoldDB" id="A0A0C9WE28"/>
<evidence type="ECO:0000256" key="4">
    <source>
        <dbReference type="ARBA" id="ARBA00017272"/>
    </source>
</evidence>
<keyword evidence="7" id="KW-0289">Folate biosynthesis</keyword>
<dbReference type="InterPro" id="IPR001474">
    <property type="entry name" value="GTP_CycHdrlase_I"/>
</dbReference>
<evidence type="ECO:0000256" key="6">
    <source>
        <dbReference type="ARBA" id="ARBA00022801"/>
    </source>
</evidence>
<accession>A0A0C9WE28</accession>
<evidence type="ECO:0000313" key="13">
    <source>
        <dbReference type="Proteomes" id="UP000053820"/>
    </source>
</evidence>
<dbReference type="Pfam" id="PF01227">
    <property type="entry name" value="GTP_cyclohydroI"/>
    <property type="match status" value="1"/>
</dbReference>